<evidence type="ECO:0000313" key="2">
    <source>
        <dbReference type="Proteomes" id="UP001151760"/>
    </source>
</evidence>
<proteinExistence type="predicted"/>
<organism evidence="1 2">
    <name type="scientific">Tanacetum coccineum</name>
    <dbReference type="NCBI Taxonomy" id="301880"/>
    <lineage>
        <taxon>Eukaryota</taxon>
        <taxon>Viridiplantae</taxon>
        <taxon>Streptophyta</taxon>
        <taxon>Embryophyta</taxon>
        <taxon>Tracheophyta</taxon>
        <taxon>Spermatophyta</taxon>
        <taxon>Magnoliopsida</taxon>
        <taxon>eudicotyledons</taxon>
        <taxon>Gunneridae</taxon>
        <taxon>Pentapetalae</taxon>
        <taxon>asterids</taxon>
        <taxon>campanulids</taxon>
        <taxon>Asterales</taxon>
        <taxon>Asteraceae</taxon>
        <taxon>Asteroideae</taxon>
        <taxon>Anthemideae</taxon>
        <taxon>Anthemidinae</taxon>
        <taxon>Tanacetum</taxon>
    </lineage>
</organism>
<dbReference type="EMBL" id="BQNB010010413">
    <property type="protein sequence ID" value="GJS76964.1"/>
    <property type="molecule type" value="Genomic_DNA"/>
</dbReference>
<name>A0ABQ4YGQ7_9ASTR</name>
<dbReference type="Proteomes" id="UP001151760">
    <property type="component" value="Unassembled WGS sequence"/>
</dbReference>
<gene>
    <name evidence="1" type="ORF">Tco_0726845</name>
</gene>
<accession>A0ABQ4YGQ7</accession>
<evidence type="ECO:0000313" key="1">
    <source>
        <dbReference type="EMBL" id="GJS76964.1"/>
    </source>
</evidence>
<sequence length="217" mass="24062">MRVVFLLKKSSPLLLKYILGPRLEFHRTLTIGIRLCLSCFTSRSMISTGSSIKCNLSSRSSNLYATGTNSFYDFEWPNVPWTQLTTFPKANYALPRRYLSNKNHVTTIENYSGLRLNPHNFLTALRAENSTNGRTMFTTTSFKLLIGRVSLCVSLLSLARMKQIVGLSVDNYPNGVFTPLGVLGSPETKSMVIFPTTSTLGISVVVVDQIGYGALAF</sequence>
<protein>
    <submittedName>
        <fullName evidence="1">Uncharacterized protein</fullName>
    </submittedName>
</protein>
<reference evidence="1" key="2">
    <citation type="submission" date="2022-01" db="EMBL/GenBank/DDBJ databases">
        <authorList>
            <person name="Yamashiro T."/>
            <person name="Shiraishi A."/>
            <person name="Satake H."/>
            <person name="Nakayama K."/>
        </authorList>
    </citation>
    <scope>NUCLEOTIDE SEQUENCE</scope>
</reference>
<keyword evidence="2" id="KW-1185">Reference proteome</keyword>
<comment type="caution">
    <text evidence="1">The sequence shown here is derived from an EMBL/GenBank/DDBJ whole genome shotgun (WGS) entry which is preliminary data.</text>
</comment>
<reference evidence="1" key="1">
    <citation type="journal article" date="2022" name="Int. J. Mol. Sci.">
        <title>Draft Genome of Tanacetum Coccineum: Genomic Comparison of Closely Related Tanacetum-Family Plants.</title>
        <authorList>
            <person name="Yamashiro T."/>
            <person name="Shiraishi A."/>
            <person name="Nakayama K."/>
            <person name="Satake H."/>
        </authorList>
    </citation>
    <scope>NUCLEOTIDE SEQUENCE</scope>
</reference>